<feature type="region of interest" description="Disordered" evidence="1">
    <location>
        <begin position="1"/>
        <end position="33"/>
    </location>
</feature>
<dbReference type="EMBL" id="MHCJ01000006">
    <property type="protein sequence ID" value="OGY17804.1"/>
    <property type="molecule type" value="Genomic_DNA"/>
</dbReference>
<organism evidence="3 4">
    <name type="scientific">Candidatus Chisholmbacteria bacterium RIFCSPHIGHO2_01_FULL_52_32</name>
    <dbReference type="NCBI Taxonomy" id="1797591"/>
    <lineage>
        <taxon>Bacteria</taxon>
        <taxon>Candidatus Chisholmiibacteriota</taxon>
    </lineage>
</organism>
<feature type="transmembrane region" description="Helical" evidence="2">
    <location>
        <begin position="39"/>
        <end position="56"/>
    </location>
</feature>
<evidence type="ECO:0000313" key="3">
    <source>
        <dbReference type="EMBL" id="OGY17804.1"/>
    </source>
</evidence>
<keyword evidence="2" id="KW-1133">Transmembrane helix</keyword>
<gene>
    <name evidence="3" type="ORF">A2786_00575</name>
</gene>
<dbReference type="Proteomes" id="UP000179233">
    <property type="component" value="Unassembled WGS sequence"/>
</dbReference>
<evidence type="ECO:0000256" key="1">
    <source>
        <dbReference type="SAM" id="MobiDB-lite"/>
    </source>
</evidence>
<name>A0A1G1VR51_9BACT</name>
<protein>
    <submittedName>
        <fullName evidence="3">Uncharacterized protein</fullName>
    </submittedName>
</protein>
<reference evidence="3 4" key="1">
    <citation type="journal article" date="2016" name="Nat. Commun.">
        <title>Thousands of microbial genomes shed light on interconnected biogeochemical processes in an aquifer system.</title>
        <authorList>
            <person name="Anantharaman K."/>
            <person name="Brown C.T."/>
            <person name="Hug L.A."/>
            <person name="Sharon I."/>
            <person name="Castelle C.J."/>
            <person name="Probst A.J."/>
            <person name="Thomas B.C."/>
            <person name="Singh A."/>
            <person name="Wilkins M.J."/>
            <person name="Karaoz U."/>
            <person name="Brodie E.L."/>
            <person name="Williams K.H."/>
            <person name="Hubbard S.S."/>
            <person name="Banfield J.F."/>
        </authorList>
    </citation>
    <scope>NUCLEOTIDE SEQUENCE [LARGE SCALE GENOMIC DNA]</scope>
</reference>
<dbReference type="AlphaFoldDB" id="A0A1G1VR51"/>
<keyword evidence="2" id="KW-0812">Transmembrane</keyword>
<accession>A0A1G1VR51</accession>
<evidence type="ECO:0000256" key="2">
    <source>
        <dbReference type="SAM" id="Phobius"/>
    </source>
</evidence>
<evidence type="ECO:0000313" key="4">
    <source>
        <dbReference type="Proteomes" id="UP000179233"/>
    </source>
</evidence>
<keyword evidence="2" id="KW-0472">Membrane</keyword>
<sequence length="77" mass="8545">MGAERIPSGLPSKLPIGTSGGRSPSIEKKSGEDRGGRRAIIILFLLTVGLSLLFWIQRRIPAWFSEFFGPSTWTRSR</sequence>
<comment type="caution">
    <text evidence="3">The sequence shown here is derived from an EMBL/GenBank/DDBJ whole genome shotgun (WGS) entry which is preliminary data.</text>
</comment>
<proteinExistence type="predicted"/>